<dbReference type="InterPro" id="IPR009911">
    <property type="entry name" value="Fibroin_P25"/>
</dbReference>
<comment type="caution">
    <text evidence="1">The sequence shown here is derived from an EMBL/GenBank/DDBJ whole genome shotgun (WGS) entry which is preliminary data.</text>
</comment>
<sequence length="328" mass="37053">MGGAHSSENGWTSGSGARMAAPHCINKKTDTLLLAVEFKDITFGSNENYFRFHRKGKEPIETMTFFNVTKASFVTTIIIPNLSDLQIQDGEVFTYNNDPTRGLVVGPTAFISSAEYLNSGIARPCRVFDMFCIRQHFVKHSHCNETFGPAPTPLYKAQSTFYVPRVNMSVTSLKVEYTGINGRVEEFYINEKTDKLLLAVQFTNFVFGSNENYFRFHRKGREPIVTMDFFNVSYTSLVVTIIIPKLEDLQLQDSEVFLYSNDFTPVFVVGPRAFSSPDPQEQQTLLQTFVAFIAQTADDIKEGFATDAHFLIASFIKYNICDFGLQIL</sequence>
<dbReference type="Pfam" id="PF07294">
    <property type="entry name" value="Fibroin_P25"/>
    <property type="match status" value="1"/>
</dbReference>
<evidence type="ECO:0000313" key="1">
    <source>
        <dbReference type="EMBL" id="CAH2234678.1"/>
    </source>
</evidence>
<dbReference type="GO" id="GO:0005576">
    <property type="term" value="C:extracellular region"/>
    <property type="evidence" value="ECO:0007669"/>
    <property type="project" value="InterPro"/>
</dbReference>
<dbReference type="GO" id="GO:0005198">
    <property type="term" value="F:structural molecule activity"/>
    <property type="evidence" value="ECO:0007669"/>
    <property type="project" value="InterPro"/>
</dbReference>
<keyword evidence="2" id="KW-1185">Reference proteome</keyword>
<reference evidence="1" key="1">
    <citation type="submission" date="2022-03" db="EMBL/GenBank/DDBJ databases">
        <authorList>
            <person name="Lindestad O."/>
        </authorList>
    </citation>
    <scope>NUCLEOTIDE SEQUENCE</scope>
</reference>
<name>A0A8S4RBT9_9NEOP</name>
<organism evidence="1 2">
    <name type="scientific">Pararge aegeria aegeria</name>
    <dbReference type="NCBI Taxonomy" id="348720"/>
    <lineage>
        <taxon>Eukaryota</taxon>
        <taxon>Metazoa</taxon>
        <taxon>Ecdysozoa</taxon>
        <taxon>Arthropoda</taxon>
        <taxon>Hexapoda</taxon>
        <taxon>Insecta</taxon>
        <taxon>Pterygota</taxon>
        <taxon>Neoptera</taxon>
        <taxon>Endopterygota</taxon>
        <taxon>Lepidoptera</taxon>
        <taxon>Glossata</taxon>
        <taxon>Ditrysia</taxon>
        <taxon>Papilionoidea</taxon>
        <taxon>Nymphalidae</taxon>
        <taxon>Satyrinae</taxon>
        <taxon>Satyrini</taxon>
        <taxon>Parargina</taxon>
        <taxon>Pararge</taxon>
    </lineage>
</organism>
<evidence type="ECO:0000313" key="2">
    <source>
        <dbReference type="Proteomes" id="UP000838756"/>
    </source>
</evidence>
<gene>
    <name evidence="1" type="primary">jg6150</name>
    <name evidence="1" type="ORF">PAEG_LOCUS12432</name>
</gene>
<dbReference type="Proteomes" id="UP000838756">
    <property type="component" value="Unassembled WGS sequence"/>
</dbReference>
<dbReference type="EMBL" id="CAKXAJ010025077">
    <property type="protein sequence ID" value="CAH2234678.1"/>
    <property type="molecule type" value="Genomic_DNA"/>
</dbReference>
<accession>A0A8S4RBT9</accession>
<dbReference type="AlphaFoldDB" id="A0A8S4RBT9"/>
<proteinExistence type="predicted"/>
<dbReference type="OrthoDB" id="7446189at2759"/>
<protein>
    <submittedName>
        <fullName evidence="1">Jg6150 protein</fullName>
    </submittedName>
</protein>